<evidence type="ECO:0000313" key="4">
    <source>
        <dbReference type="WBParaSite" id="TCONS_00003091.p1"/>
    </source>
</evidence>
<keyword evidence="1" id="KW-0812">Transmembrane</keyword>
<dbReference type="WBParaSite" id="SSTP_0000561600.1">
    <property type="protein sequence ID" value="SSTP_0000561600.1"/>
    <property type="gene ID" value="SSTP_0000561600"/>
</dbReference>
<evidence type="ECO:0000256" key="1">
    <source>
        <dbReference type="SAM" id="Phobius"/>
    </source>
</evidence>
<organism evidence="3">
    <name type="scientific">Strongyloides stercoralis</name>
    <name type="common">Threadworm</name>
    <dbReference type="NCBI Taxonomy" id="6248"/>
    <lineage>
        <taxon>Eukaryota</taxon>
        <taxon>Metazoa</taxon>
        <taxon>Ecdysozoa</taxon>
        <taxon>Nematoda</taxon>
        <taxon>Chromadorea</taxon>
        <taxon>Rhabditida</taxon>
        <taxon>Tylenchina</taxon>
        <taxon>Panagrolaimomorpha</taxon>
        <taxon>Strongyloidoidea</taxon>
        <taxon>Strongyloididae</taxon>
        <taxon>Strongyloides</taxon>
    </lineage>
</organism>
<protein>
    <submittedName>
        <fullName evidence="3">Bestrophin homolog</fullName>
    </submittedName>
    <submittedName>
        <fullName evidence="4">Protein kinase domain-containing protein</fullName>
    </submittedName>
</protein>
<evidence type="ECO:0000313" key="2">
    <source>
        <dbReference type="Proteomes" id="UP000035681"/>
    </source>
</evidence>
<name>A0A0K0E7Y7_STRER</name>
<accession>A0A0K0E7Y7</accession>
<evidence type="ECO:0000313" key="3">
    <source>
        <dbReference type="WBParaSite" id="SSTP_0000561600.1"/>
    </source>
</evidence>
<dbReference type="WBParaSite" id="TCONS_00003091.p1">
    <property type="protein sequence ID" value="TCONS_00003091.p1"/>
    <property type="gene ID" value="XLOC_002850"/>
</dbReference>
<keyword evidence="1" id="KW-1133">Transmembrane helix</keyword>
<reference evidence="3" key="1">
    <citation type="submission" date="2015-08" db="UniProtKB">
        <authorList>
            <consortium name="WormBaseParasite"/>
        </authorList>
    </citation>
    <scope>IDENTIFICATION</scope>
</reference>
<feature type="transmembrane region" description="Helical" evidence="1">
    <location>
        <begin position="13"/>
        <end position="34"/>
    </location>
</feature>
<keyword evidence="1" id="KW-0472">Membrane</keyword>
<dbReference type="AlphaFoldDB" id="A0A0K0E7Y7"/>
<sequence>MALEIATSFISKVIFYGWSSIFQLFLITVNYYLITLQRVLLSILVISGEIPVSRHDPISEKKGLFVYRIIRNYVNLIQYVRNWFGKWYDNDILKAAPVPILYEDDEIDESFFSNSTRSVVSVFGEYGDQECIENWNKNTTIKCTEKKVSNIWKIYFIIKQIVVVFFKTIFSYVEFPEESVNRISISSFSRKEILPIKYSLIGSKNPMETSDYQTDVEFIDDECF</sequence>
<dbReference type="Proteomes" id="UP000035681">
    <property type="component" value="Unplaced"/>
</dbReference>
<proteinExistence type="predicted"/>
<keyword evidence="2" id="KW-1185">Reference proteome</keyword>